<dbReference type="eggNOG" id="ENOG5031PUA">
    <property type="taxonomic scope" value="Bacteria"/>
</dbReference>
<organism evidence="2 3">
    <name type="scientific">Photobacterium profundum (strain SS9)</name>
    <dbReference type="NCBI Taxonomy" id="298386"/>
    <lineage>
        <taxon>Bacteria</taxon>
        <taxon>Pseudomonadati</taxon>
        <taxon>Pseudomonadota</taxon>
        <taxon>Gammaproteobacteria</taxon>
        <taxon>Vibrionales</taxon>
        <taxon>Vibrionaceae</taxon>
        <taxon>Photobacterium</taxon>
    </lineage>
</organism>
<dbReference type="Proteomes" id="UP000000593">
    <property type="component" value="Chromosome 2"/>
</dbReference>
<evidence type="ECO:0000313" key="2">
    <source>
        <dbReference type="EMBL" id="CAG22728.1"/>
    </source>
</evidence>
<reference evidence="3" key="1">
    <citation type="journal article" date="2005" name="Science">
        <title>Life at depth: Photobacterium profundum genome sequence and expression analysis.</title>
        <authorList>
            <person name="Vezzi A."/>
            <person name="Campanaro S."/>
            <person name="D'Angelo M."/>
            <person name="Simonato F."/>
            <person name="Vitulo N."/>
            <person name="Lauro F.M."/>
            <person name="Cestaro A."/>
            <person name="Malacrida G."/>
            <person name="Simionati B."/>
            <person name="Cannata N."/>
            <person name="Romualdi C."/>
            <person name="Bartlett D.H."/>
            <person name="Valle G."/>
        </authorList>
    </citation>
    <scope>NUCLEOTIDE SEQUENCE [LARGE SCALE GENOMIC DNA]</scope>
    <source>
        <strain evidence="3">ATCC BAA-1253 / SS9</strain>
    </source>
</reference>
<name>Q6LJ02_PHOPR</name>
<dbReference type="KEGG" id="ppr:PBPRB0856"/>
<feature type="transmembrane region" description="Helical" evidence="1">
    <location>
        <begin position="43"/>
        <end position="62"/>
    </location>
</feature>
<protein>
    <submittedName>
        <fullName evidence="2">Uncharacterized protein</fullName>
    </submittedName>
</protein>
<evidence type="ECO:0000256" key="1">
    <source>
        <dbReference type="SAM" id="Phobius"/>
    </source>
</evidence>
<gene>
    <name evidence="2" type="ordered locus">PBPRB0856</name>
</gene>
<dbReference type="HOGENOM" id="CLU_1625533_0_0_6"/>
<dbReference type="STRING" id="298386.PBPRB0856"/>
<keyword evidence="1" id="KW-0812">Transmembrane</keyword>
<feature type="transmembrane region" description="Helical" evidence="1">
    <location>
        <begin position="12"/>
        <end position="36"/>
    </location>
</feature>
<accession>Q6LJ02</accession>
<keyword evidence="1" id="KW-1133">Transmembrane helix</keyword>
<sequence>MLILSSSYTSAIHLSSTFLIILSHSAIIDLTTLTAFRRIMNSFQLIVIVSFLIIPAFVSATTDKEQAAKDVCKCLEEPYSEANKALELINNANASGELSKILSSQEELMKVINTSQKCLEDLYIKYPEIDKDTALQADVIAIADKNCPNPLNNMKFPSKEPTQ</sequence>
<keyword evidence="3" id="KW-1185">Reference proteome</keyword>
<keyword evidence="1" id="KW-0472">Membrane</keyword>
<dbReference type="EMBL" id="CR378677">
    <property type="protein sequence ID" value="CAG22728.1"/>
    <property type="molecule type" value="Genomic_DNA"/>
</dbReference>
<dbReference type="AlphaFoldDB" id="Q6LJ02"/>
<evidence type="ECO:0000313" key="3">
    <source>
        <dbReference type="Proteomes" id="UP000000593"/>
    </source>
</evidence>
<proteinExistence type="predicted"/>